<geneLocation type="plasmid" evidence="4">
    <name>unnamed2</name>
</geneLocation>
<reference evidence="1 6" key="2">
    <citation type="submission" date="2020-02" db="EMBL/GenBank/DDBJ databases">
        <authorList>
            <person name="Ashton P.M."/>
            <person name="Dallman T."/>
            <person name="Nair S."/>
            <person name="De Pinna E."/>
            <person name="Peters T."/>
            <person name="Grant K."/>
        </authorList>
    </citation>
    <scope>NUCLEOTIDE SEQUENCE [LARGE SCALE GENOMIC DNA]</scope>
    <source>
        <strain evidence="1 6">188143</strain>
    </source>
</reference>
<gene>
    <name evidence="1" type="ORF">BRV02_004376</name>
    <name evidence="4" type="ORF">C9160_27335</name>
    <name evidence="3" type="ORF">JNA65_16810</name>
    <name evidence="2" type="ORF">JNA68_16145</name>
</gene>
<dbReference type="EMBL" id="JAETYZ010000021">
    <property type="protein sequence ID" value="MBL6235560.1"/>
    <property type="molecule type" value="Genomic_DNA"/>
</dbReference>
<reference evidence="2 7" key="3">
    <citation type="submission" date="2021-01" db="EMBL/GenBank/DDBJ databases">
        <title>Genomes of Escherichia coli STEC strains from raw meat-based diets for companion animals.</title>
        <authorList>
            <person name="Stevens M.J.A."/>
            <person name="Stephan R."/>
        </authorList>
    </citation>
    <scope>NUCLEOTIDE SEQUENCE</scope>
    <source>
        <strain evidence="2">ATC7-7</strain>
        <strain evidence="3 7">LSC1-58</strain>
    </source>
</reference>
<sequence>MGFFSFLRKISDKEKGVFISEENWFSLLEKVSAFDKVRQWAESNGGAYYPLQECRRLTDIEDIRKSEDILNRLEFIDRRFREFISIMSEYNCNDKSKDRWEKWLSEYPPEKIYQVRREGDHLSLKNYGDDITLDRDTAVATVQITVSRKCITQEEMDELYALSERLKEKCAGN</sequence>
<evidence type="ECO:0000313" key="5">
    <source>
        <dbReference type="Proteomes" id="UP000306700"/>
    </source>
</evidence>
<evidence type="ECO:0000313" key="4">
    <source>
        <dbReference type="EMBL" id="TJH14451.1"/>
    </source>
</evidence>
<evidence type="ECO:0000313" key="6">
    <source>
        <dbReference type="Proteomes" id="UP000534332"/>
    </source>
</evidence>
<dbReference type="Proteomes" id="UP000534332">
    <property type="component" value="Unassembled WGS sequence"/>
</dbReference>
<name>A0A0P7P9M9_ECOLX</name>
<keyword evidence="4" id="KW-0614">Plasmid</keyword>
<proteinExistence type="predicted"/>
<dbReference type="Proteomes" id="UP000615017">
    <property type="component" value="Unassembled WGS sequence"/>
</dbReference>
<dbReference type="EMBL" id="RRNI01000137">
    <property type="protein sequence ID" value="TJH14451.1"/>
    <property type="molecule type" value="Genomic_DNA"/>
</dbReference>
<dbReference type="Proteomes" id="UP000306700">
    <property type="component" value="Unassembled WGS sequence"/>
</dbReference>
<evidence type="ECO:0000313" key="1">
    <source>
        <dbReference type="EMBL" id="EFG2163235.1"/>
    </source>
</evidence>
<evidence type="ECO:0000313" key="8">
    <source>
        <dbReference type="Proteomes" id="UP000655659"/>
    </source>
</evidence>
<reference evidence="4 5" key="1">
    <citation type="submission" date="2018-12" db="EMBL/GenBank/DDBJ databases">
        <title>Food and Water Safety Consortium.</title>
        <authorList>
            <person name="Tyson S."/>
            <person name="Peterson C.-L."/>
            <person name="Olson A."/>
            <person name="Tyler S."/>
            <person name="Cabral J."/>
            <person name="Lynch T."/>
            <person name="Knox N."/>
            <person name="Van Domselaar G."/>
            <person name="Graham M."/>
        </authorList>
    </citation>
    <scope>NUCLEOTIDE SEQUENCE [LARGE SCALE GENOMIC DNA]</scope>
    <source>
        <strain evidence="4 5">FWSEC0384</strain>
        <plasmid evidence="4">unnamed2</plasmid>
    </source>
</reference>
<organism evidence="2 8">
    <name type="scientific">Escherichia coli</name>
    <dbReference type="NCBI Taxonomy" id="562"/>
    <lineage>
        <taxon>Bacteria</taxon>
        <taxon>Pseudomonadati</taxon>
        <taxon>Pseudomonadota</taxon>
        <taxon>Gammaproteobacteria</taxon>
        <taxon>Enterobacterales</taxon>
        <taxon>Enterobacteriaceae</taxon>
        <taxon>Escherichia</taxon>
    </lineage>
</organism>
<dbReference type="RefSeq" id="WP_000505571.1">
    <property type="nucleotide sequence ID" value="NZ_BRVT01000019.1"/>
</dbReference>
<accession>A0A0P7P9M9</accession>
<evidence type="ECO:0000313" key="7">
    <source>
        <dbReference type="Proteomes" id="UP000615017"/>
    </source>
</evidence>
<comment type="caution">
    <text evidence="2">The sequence shown here is derived from an EMBL/GenBank/DDBJ whole genome shotgun (WGS) entry which is preliminary data.</text>
</comment>
<dbReference type="EMBL" id="AASSGK010000044">
    <property type="protein sequence ID" value="EFG2163235.1"/>
    <property type="molecule type" value="Genomic_DNA"/>
</dbReference>
<evidence type="ECO:0000313" key="2">
    <source>
        <dbReference type="EMBL" id="MBL6204718.1"/>
    </source>
</evidence>
<dbReference type="AlphaFoldDB" id="A0A0P7P9M9"/>
<dbReference type="EMBL" id="JAETYU010000020">
    <property type="protein sequence ID" value="MBL6204718.1"/>
    <property type="molecule type" value="Genomic_DNA"/>
</dbReference>
<dbReference type="Proteomes" id="UP000655659">
    <property type="component" value="Unassembled WGS sequence"/>
</dbReference>
<protein>
    <submittedName>
        <fullName evidence="2">Uncharacterized protein</fullName>
    </submittedName>
</protein>
<evidence type="ECO:0000313" key="3">
    <source>
        <dbReference type="EMBL" id="MBL6235560.1"/>
    </source>
</evidence>